<reference evidence="9" key="1">
    <citation type="submission" date="2021-02" db="EMBL/GenBank/DDBJ databases">
        <authorList>
            <person name="Bekaert M."/>
        </authorList>
    </citation>
    <scope>NUCLEOTIDE SEQUENCE</scope>
    <source>
        <strain evidence="9">IoA-00</strain>
    </source>
</reference>
<evidence type="ECO:0000313" key="9">
    <source>
        <dbReference type="EMBL" id="CAF3023079.1"/>
    </source>
</evidence>
<feature type="coiled-coil region" evidence="7">
    <location>
        <begin position="459"/>
        <end position="486"/>
    </location>
</feature>
<dbReference type="PANTHER" id="PTHR15614:SF2">
    <property type="entry name" value="INTRAFLAGELLAR TRANSPORT PROTEIN 81 HOMOLOG"/>
    <property type="match status" value="1"/>
</dbReference>
<evidence type="ECO:0000259" key="8">
    <source>
        <dbReference type="Pfam" id="PF18383"/>
    </source>
</evidence>
<dbReference type="Proteomes" id="UP000675881">
    <property type="component" value="Chromosome 8"/>
</dbReference>
<keyword evidence="10" id="KW-1185">Reference proteome</keyword>
<dbReference type="OrthoDB" id="276029at2759"/>
<dbReference type="AlphaFoldDB" id="A0A7R8HCW8"/>
<keyword evidence="3 7" id="KW-0175">Coiled coil</keyword>
<keyword evidence="5" id="KW-0966">Cell projection</keyword>
<evidence type="ECO:0000256" key="4">
    <source>
        <dbReference type="ARBA" id="ARBA00023069"/>
    </source>
</evidence>
<evidence type="ECO:0000256" key="3">
    <source>
        <dbReference type="ARBA" id="ARBA00023054"/>
    </source>
</evidence>
<dbReference type="GO" id="GO:0030992">
    <property type="term" value="C:intraciliary transport particle B"/>
    <property type="evidence" value="ECO:0007669"/>
    <property type="project" value="InterPro"/>
</dbReference>
<feature type="coiled-coil region" evidence="7">
    <location>
        <begin position="116"/>
        <end position="232"/>
    </location>
</feature>
<dbReference type="GO" id="GO:0015631">
    <property type="term" value="F:tubulin binding"/>
    <property type="evidence" value="ECO:0007669"/>
    <property type="project" value="InterPro"/>
</dbReference>
<keyword evidence="4" id="KW-0969">Cilium</keyword>
<sequence>MNSDQIKFLVSELNKEPYNKNYNLILFDRLTVDIREEDPEATAIRILSMLRILKYKPPIEVSQIYREGLVQGQKQVIYPTLEWLLQRLPDLKKRAYLAKYLVKVDVPPEVAVDPEVSELNSQYEEVLEAFKKAHKNRETIKNSGYSTLELRKDIEEMEKEKEIVLKRIDRTQRKLEGTPDTEVLLSSATKLRVEREREKELINQRQEQRSAISNLDQKTMRMERQLKDLQRSGAGATPENLLQKVEDDTKVNAYIVTEKLPKELETRKNISSKKIEGDSDPIEDKLTLFRQQAAIISRKKMSTAEKLSDLRNDSSALGEEIKEKRERLQGLGGDSSIVLRGDDFKRYVADLRRKSSEYKAKKAEMSELRSDIETAHGVAGYRDARDNLEKVSSIKADLDRQKGETLEEMSDLVALLTNQINSKKTKLSPIIKELRPLRQQQQDMQVDFEEAKRSYDTLSLQLESNMSRNESEVKKMQEEISTNEAKYHLLKFRVSISDLWLCRANDEIRLYVAKSTEDKKKSHRDTFLKMISEEEKRSKILKENQKGIKENLSSSSKQIKLWNDLESIFCCQIKMFRTSKQC</sequence>
<evidence type="ECO:0000256" key="7">
    <source>
        <dbReference type="SAM" id="Coils"/>
    </source>
</evidence>
<dbReference type="Pfam" id="PF18383">
    <property type="entry name" value="IFT81_CH"/>
    <property type="match status" value="1"/>
</dbReference>
<feature type="domain" description="IFT81 calponin homology" evidence="8">
    <location>
        <begin position="31"/>
        <end position="105"/>
    </location>
</feature>
<dbReference type="Gene3D" id="1.10.418.70">
    <property type="entry name" value="Intraflagellar transport protein 81, N-terminal domain"/>
    <property type="match status" value="1"/>
</dbReference>
<gene>
    <name evidence="9" type="ORF">LSAA_13909</name>
</gene>
<dbReference type="GO" id="GO:0060271">
    <property type="term" value="P:cilium assembly"/>
    <property type="evidence" value="ECO:0007669"/>
    <property type="project" value="InterPro"/>
</dbReference>
<feature type="coiled-coil region" evidence="7">
    <location>
        <begin position="307"/>
        <end position="426"/>
    </location>
</feature>
<comment type="similarity">
    <text evidence="6">Belongs to the IFT81 family.</text>
</comment>
<name>A0A7R8HCW8_LEPSM</name>
<protein>
    <submittedName>
        <fullName evidence="9">IFT81</fullName>
    </submittedName>
</protein>
<dbReference type="PANTHER" id="PTHR15614">
    <property type="entry name" value="INTRAFLAGELLAR TRANSPORT PROTEIN 81 HOMOLOG"/>
    <property type="match status" value="1"/>
</dbReference>
<proteinExistence type="inferred from homology"/>
<dbReference type="GO" id="GO:0036064">
    <property type="term" value="C:ciliary basal body"/>
    <property type="evidence" value="ECO:0007669"/>
    <property type="project" value="TreeGrafter"/>
</dbReference>
<evidence type="ECO:0000256" key="2">
    <source>
        <dbReference type="ARBA" id="ARBA00022794"/>
    </source>
</evidence>
<dbReference type="InterPro" id="IPR029600">
    <property type="entry name" value="IFT81"/>
</dbReference>
<evidence type="ECO:0000256" key="6">
    <source>
        <dbReference type="ARBA" id="ARBA00043983"/>
    </source>
</evidence>
<evidence type="ECO:0000256" key="5">
    <source>
        <dbReference type="ARBA" id="ARBA00023273"/>
    </source>
</evidence>
<accession>A0A7R8HCW8</accession>
<dbReference type="GO" id="GO:0042073">
    <property type="term" value="P:intraciliary transport"/>
    <property type="evidence" value="ECO:0007669"/>
    <property type="project" value="InterPro"/>
</dbReference>
<keyword evidence="2" id="KW-0970">Cilium biogenesis/degradation</keyword>
<dbReference type="EMBL" id="HG994587">
    <property type="protein sequence ID" value="CAF3023079.1"/>
    <property type="molecule type" value="Genomic_DNA"/>
</dbReference>
<organism evidence="9 10">
    <name type="scientific">Lepeophtheirus salmonis</name>
    <name type="common">Salmon louse</name>
    <name type="synonym">Caligus salmonis</name>
    <dbReference type="NCBI Taxonomy" id="72036"/>
    <lineage>
        <taxon>Eukaryota</taxon>
        <taxon>Metazoa</taxon>
        <taxon>Ecdysozoa</taxon>
        <taxon>Arthropoda</taxon>
        <taxon>Crustacea</taxon>
        <taxon>Multicrustacea</taxon>
        <taxon>Hexanauplia</taxon>
        <taxon>Copepoda</taxon>
        <taxon>Siphonostomatoida</taxon>
        <taxon>Caligidae</taxon>
        <taxon>Lepeophtheirus</taxon>
    </lineage>
</organism>
<dbReference type="InterPro" id="IPR041146">
    <property type="entry name" value="IFT81_CH"/>
</dbReference>
<evidence type="ECO:0000256" key="1">
    <source>
        <dbReference type="ARBA" id="ARBA00004138"/>
    </source>
</evidence>
<comment type="subcellular location">
    <subcellularLocation>
        <location evidence="1">Cell projection</location>
        <location evidence="1">Cilium</location>
    </subcellularLocation>
</comment>
<dbReference type="InterPro" id="IPR043016">
    <property type="entry name" value="IFT81_N_sf"/>
</dbReference>
<evidence type="ECO:0000313" key="10">
    <source>
        <dbReference type="Proteomes" id="UP000675881"/>
    </source>
</evidence>